<organism evidence="2">
    <name type="scientific">uncultured virus</name>
    <dbReference type="NCBI Taxonomy" id="340016"/>
    <lineage>
        <taxon>Viruses</taxon>
        <taxon>environmental samples</taxon>
    </lineage>
</organism>
<accession>D5L2I1</accession>
<dbReference type="Pfam" id="PF26450">
    <property type="entry name" value="DUF8129"/>
    <property type="match status" value="1"/>
</dbReference>
<evidence type="ECO:0000259" key="1">
    <source>
        <dbReference type="Pfam" id="PF26450"/>
    </source>
</evidence>
<sequence>MPSKHSPASKTDAFDSDAKKMLETKNDMTINSLIKGMTDMERIDHWIRTEADGQCRKEIIGKLNRKKMELRE</sequence>
<dbReference type="InterPro" id="IPR058442">
    <property type="entry name" value="DUF8129"/>
</dbReference>
<name>D5L2I1_9VIRU</name>
<feature type="domain" description="DUF8129" evidence="1">
    <location>
        <begin position="19"/>
        <end position="72"/>
    </location>
</feature>
<reference evidence="2" key="1">
    <citation type="journal article" date="2010" name="Environ. Microbiol.">
        <title>The metavirome of a hypersaline environment.</title>
        <authorList>
            <person name="Santos F."/>
            <person name="Yarza P."/>
            <person name="Parro V."/>
            <person name="Briones C."/>
            <person name="Anton J."/>
        </authorList>
    </citation>
    <scope>NUCLEOTIDE SEQUENCE</scope>
</reference>
<evidence type="ECO:0000313" key="2">
    <source>
        <dbReference type="EMBL" id="ADE29240.1"/>
    </source>
</evidence>
<protein>
    <recommendedName>
        <fullName evidence="1">DUF8129 domain-containing protein</fullName>
    </recommendedName>
</protein>
<proteinExistence type="predicted"/>
<dbReference type="EMBL" id="GU735250">
    <property type="protein sequence ID" value="ADE29240.1"/>
    <property type="molecule type" value="Genomic_DNA"/>
</dbReference>